<dbReference type="InterPro" id="IPR036366">
    <property type="entry name" value="PGBDSf"/>
</dbReference>
<feature type="non-terminal residue" evidence="3">
    <location>
        <position position="34"/>
    </location>
</feature>
<protein>
    <recommendedName>
        <fullName evidence="2">Peptidoglycan binding-like domain-containing protein</fullName>
    </recommendedName>
</protein>
<dbReference type="EMBL" id="BLRV01000232">
    <property type="protein sequence ID" value="GFP22145.1"/>
    <property type="molecule type" value="Genomic_DNA"/>
</dbReference>
<sequence>MSLNSLGFHTHDEAGVFEPETAQAVRECQRNVGR</sequence>
<proteinExistence type="predicted"/>
<comment type="caution">
    <text evidence="3">The sequence shown here is derived from an EMBL/GenBank/DDBJ whole genome shotgun (WGS) entry which is preliminary data.</text>
</comment>
<gene>
    <name evidence="3" type="ORF">HKBW3S06_01372</name>
</gene>
<dbReference type="Pfam" id="PF01471">
    <property type="entry name" value="PG_binding_1"/>
    <property type="match status" value="1"/>
</dbReference>
<evidence type="ECO:0000313" key="4">
    <source>
        <dbReference type="Proteomes" id="UP000580051"/>
    </source>
</evidence>
<dbReference type="Gene3D" id="1.10.101.10">
    <property type="entry name" value="PGBD-like superfamily/PGBD"/>
    <property type="match status" value="1"/>
</dbReference>
<dbReference type="Proteomes" id="UP000580051">
    <property type="component" value="Unassembled WGS sequence"/>
</dbReference>
<name>A0A6V8NPD6_9ACTN</name>
<accession>A0A6V8NPD6</accession>
<evidence type="ECO:0000256" key="1">
    <source>
        <dbReference type="SAM" id="MobiDB-lite"/>
    </source>
</evidence>
<feature type="region of interest" description="Disordered" evidence="1">
    <location>
        <begin position="1"/>
        <end position="20"/>
    </location>
</feature>
<reference evidence="3 4" key="1">
    <citation type="journal article" date="2020" name="Front. Microbiol.">
        <title>Single-cell genomics of novel Actinobacteria with the Wood-Ljungdahl pathway discovered in a serpentinizing system.</title>
        <authorList>
            <person name="Merino N."/>
            <person name="Kawai M."/>
            <person name="Boyd E.S."/>
            <person name="Colman D.R."/>
            <person name="McGlynn S.E."/>
            <person name="Nealson K.H."/>
            <person name="Kurokawa K."/>
            <person name="Hongoh Y."/>
        </authorList>
    </citation>
    <scope>NUCLEOTIDE SEQUENCE [LARGE SCALE GENOMIC DNA]</scope>
    <source>
        <strain evidence="3 4">S06</strain>
    </source>
</reference>
<feature type="domain" description="Peptidoglycan binding-like" evidence="2">
    <location>
        <begin position="3"/>
        <end position="33"/>
    </location>
</feature>
<dbReference type="InterPro" id="IPR002477">
    <property type="entry name" value="Peptidoglycan-bd-like"/>
</dbReference>
<evidence type="ECO:0000259" key="2">
    <source>
        <dbReference type="Pfam" id="PF01471"/>
    </source>
</evidence>
<evidence type="ECO:0000313" key="3">
    <source>
        <dbReference type="EMBL" id="GFP22145.1"/>
    </source>
</evidence>
<organism evidence="3 4">
    <name type="scientific">Candidatus Hakubella thermalkaliphila</name>
    <dbReference type="NCBI Taxonomy" id="2754717"/>
    <lineage>
        <taxon>Bacteria</taxon>
        <taxon>Bacillati</taxon>
        <taxon>Actinomycetota</taxon>
        <taxon>Actinomycetota incertae sedis</taxon>
        <taxon>Candidatus Hakubellales</taxon>
        <taxon>Candidatus Hakubellaceae</taxon>
        <taxon>Candidatus Hakubella</taxon>
    </lineage>
</organism>
<dbReference type="AlphaFoldDB" id="A0A6V8NPD6"/>